<evidence type="ECO:0000313" key="2">
    <source>
        <dbReference type="EMBL" id="MCV9385023.1"/>
    </source>
</evidence>
<keyword evidence="1" id="KW-0812">Transmembrane</keyword>
<feature type="transmembrane region" description="Helical" evidence="1">
    <location>
        <begin position="101"/>
        <end position="120"/>
    </location>
</feature>
<dbReference type="Proteomes" id="UP001300692">
    <property type="component" value="Unassembled WGS sequence"/>
</dbReference>
<evidence type="ECO:0008006" key="4">
    <source>
        <dbReference type="Google" id="ProtNLM"/>
    </source>
</evidence>
<gene>
    <name evidence="2" type="ORF">N7U62_00030</name>
</gene>
<proteinExistence type="predicted"/>
<sequence length="374" mass="43681">MNIILGSLFLFLSFFTKQDGGALAFLIAFFLFSYHAILDKNWKDIALFLGLYGLWIAVFFLPFVAHGIGYWFNLGQEPHNSRIRLIDFIEVILTESMWEKFYLAAILAVFMVKAQHLRAYLNNKPDFTFFLFALGILVEALLFQVTSYTPPNNNIFFHSFAFAFLLSQLQNKFNFSQIKNLAPILVLVMIWWSGTYSKYIIRIAKRALPESSSVDYEEISRNSFMIKEESNTVKRSEWIFSDLRAFRGIYMPESTVKGIERVMQMSEIKKNSPSVLNMTELTPLAYEIGFELEKGKPLWYHKGVGIFQPQVDEYVQEIKDGKYEMVLFEYIPTLNNFYPDEVREALKEYYQLKDSFLAPRTPTNADIEVYVRKK</sequence>
<accession>A0ABT3CMX2</accession>
<name>A0ABT3CMX2_9BACT</name>
<dbReference type="EMBL" id="JAOYOD010000001">
    <property type="protein sequence ID" value="MCV9385023.1"/>
    <property type="molecule type" value="Genomic_DNA"/>
</dbReference>
<feature type="transmembrane region" description="Helical" evidence="1">
    <location>
        <begin position="20"/>
        <end position="38"/>
    </location>
</feature>
<feature type="transmembrane region" description="Helical" evidence="1">
    <location>
        <begin position="181"/>
        <end position="201"/>
    </location>
</feature>
<keyword evidence="3" id="KW-1185">Reference proteome</keyword>
<feature type="transmembrane region" description="Helical" evidence="1">
    <location>
        <begin position="127"/>
        <end position="145"/>
    </location>
</feature>
<evidence type="ECO:0000256" key="1">
    <source>
        <dbReference type="SAM" id="Phobius"/>
    </source>
</evidence>
<evidence type="ECO:0000313" key="3">
    <source>
        <dbReference type="Proteomes" id="UP001300692"/>
    </source>
</evidence>
<organism evidence="2 3">
    <name type="scientific">Reichenbachiella ulvae</name>
    <dbReference type="NCBI Taxonomy" id="2980104"/>
    <lineage>
        <taxon>Bacteria</taxon>
        <taxon>Pseudomonadati</taxon>
        <taxon>Bacteroidota</taxon>
        <taxon>Cytophagia</taxon>
        <taxon>Cytophagales</taxon>
        <taxon>Reichenbachiellaceae</taxon>
        <taxon>Reichenbachiella</taxon>
    </lineage>
</organism>
<dbReference type="RefSeq" id="WP_264135813.1">
    <property type="nucleotide sequence ID" value="NZ_JAOYOD010000001.1"/>
</dbReference>
<reference evidence="2 3" key="1">
    <citation type="submission" date="2022-10" db="EMBL/GenBank/DDBJ databases">
        <title>Comparative genomics and taxonomic characterization of three novel marine species of genus Reichenbachiella exhibiting antioxidant and polysaccharide degradation activities.</title>
        <authorList>
            <person name="Muhammad N."/>
            <person name="Lee Y.-J."/>
            <person name="Ko J."/>
            <person name="Kim S.-G."/>
        </authorList>
    </citation>
    <scope>NUCLEOTIDE SEQUENCE [LARGE SCALE GENOMIC DNA]</scope>
    <source>
        <strain evidence="2 3">ABR2-5</strain>
    </source>
</reference>
<keyword evidence="1" id="KW-1133">Transmembrane helix</keyword>
<protein>
    <recommendedName>
        <fullName evidence="4">Protein-glutamine gamma-glutamyltransferase TgpA N-terminal domain-containing protein</fullName>
    </recommendedName>
</protein>
<comment type="caution">
    <text evidence="2">The sequence shown here is derived from an EMBL/GenBank/DDBJ whole genome shotgun (WGS) entry which is preliminary data.</text>
</comment>
<feature type="transmembrane region" description="Helical" evidence="1">
    <location>
        <begin position="45"/>
        <end position="72"/>
    </location>
</feature>
<keyword evidence="1" id="KW-0472">Membrane</keyword>